<name>A0AAW5CAB0_9BACT</name>
<accession>A0AAW5CAB0</accession>
<dbReference type="RefSeq" id="WP_147349889.1">
    <property type="nucleotide sequence ID" value="NZ_JAHOOV010000017.1"/>
</dbReference>
<evidence type="ECO:0000259" key="6">
    <source>
        <dbReference type="Pfam" id="PF04357"/>
    </source>
</evidence>
<dbReference type="GO" id="GO:0009306">
    <property type="term" value="P:protein secretion"/>
    <property type="evidence" value="ECO:0007669"/>
    <property type="project" value="InterPro"/>
</dbReference>
<evidence type="ECO:0000256" key="3">
    <source>
        <dbReference type="ARBA" id="ARBA00022989"/>
    </source>
</evidence>
<keyword evidence="2 5" id="KW-0812">Transmembrane</keyword>
<sequence>MSKLKITAGIKKVLRILLFCATGVVLLAGMLYLLLQTSYVQTALVQYITQQVKASTGVTIQIGHVDFRPVKSLVLKEVLLKDFKNDTLLYCQDLRVKADSFNIVNKSFTIGEIVLNQADFNLWISRGEGSPTNIEMFLDSLQRVAPADTEGEGGEKQSGWLMGLKKVSLRDSRFTYREEEYEPVDYGVNWTDVECRDLNVDITDFDFGDEYSQIVVSGLSFIEKSGLRMKELDGRVRIRESNLTITDARIELERSSLDLMKLEFSWTPDQHDWRYFTTRVQQYYELGPSSVSFIDLAYFNGVLRGIDNTVKCSGIVNNTINKLEGHDLYFELGDKTVFQGSFKSEGLPDVWNTRFHIDLYKAHLNPDDLETVYLPWFDRYIPVPEPLHHFSFVDFESICFEGTLSDFMVKAKSITPALAGNLTFRYAPCPDKKPDCDAMGGDFHFYQVDCGKLSGLSMLGYGSLSGSYAGVWDTRGPSFHIDSKVERLNIHQGNVKDMKVAMTYETGKLDVMATVENEQMQGGVLLAYDLSDSLNFLSTRGQLRIDELAAFGLDIKGGQEALETSFEIIHAGQENKSFTNLSLTDFKYTCDTATFTIDKISMEDNQKGDHNTTTLKSDVVDLFISGNFRELRPAPFVFRLMQNYLPAYSVHQPKKTRKYPKRKEPEKFDFQYTVQVKDAGRILQVLYPDLYIASGTLITSDYRNETGQLRLRLTTDSIGYEDISLLHSKIDLVGDMQRLDMKYTTDRLIYGNGYQLYNVRNELTLADNHLDNRLSWCNWGDKTYSGELSACVVFSPDEKYGYNTEIRIHPGVIVMNDSVWRVKESSVFIAGKEIDVSDFFMQRGKESLSVNGKLSESTEEKLFVKLENFNLENVSRIALKHRPFLFGIATGSLTLQDYYKNFMLITDFNVDNWGINRDTLGSLSLRSYWDADNRNVIVGAENRVDDAVPLVVQGYYTPEKDTIDVGIHLEKVGLERLGIYASDFVTETAGNLSGNVRISGNTYKPDISGFVYFDSVGMKVNVLNTKFFVHDSVHIVNNHLLFRNFYMKDIHGQQAVLNGEYQFWENRYRLDARFEKFMVLNTGFADNESFYGQVYLSGLADLDNHNGVDNVTVNARTENDSRLYLPLSAGMTEQSNNFLHFVHTGQPENQKIQPKSAVSDINLNANLEVNDKLNVQVIFDPTVGDILKTTGNGDIKITFDKDGNLNMFGEYQIAKGDYLFTLSNLVNKKFVLTPGGTISWSGSPYEAMLNINAVYNLKTTITELLPAEKLSSDESNPDEKIATESGRKVPVECILNLSDNLTNPVVKFDINFPTLETQSKSYIQSLFSSQDEINKQMFSLLVLNRFYRTDNTGDYGLQAQTAGVTTLTEMFSNQLSRWFSQFSSNVDIGFAYRRGDREKEMTSDEFELAVSTQLLDDRITISANGNMDVGGNRNAAGDENRKNNIAGDFDIEVKLNKQGSLKMKAYSHTNEKLLYNNTETIQGVGVSYQESFDTLRELLRKYFGFLRKRK</sequence>
<gene>
    <name evidence="7" type="ORF">L0P03_07295</name>
</gene>
<keyword evidence="4 5" id="KW-0472">Membrane</keyword>
<dbReference type="Pfam" id="PF04357">
    <property type="entry name" value="TamB"/>
    <property type="match status" value="1"/>
</dbReference>
<protein>
    <submittedName>
        <fullName evidence="7">Translocation/assembly module TamB</fullName>
    </submittedName>
</protein>
<dbReference type="GO" id="GO:0005886">
    <property type="term" value="C:plasma membrane"/>
    <property type="evidence" value="ECO:0007669"/>
    <property type="project" value="InterPro"/>
</dbReference>
<comment type="caution">
    <text evidence="7">The sequence shown here is derived from an EMBL/GenBank/DDBJ whole genome shotgun (WGS) entry which is preliminary data.</text>
</comment>
<evidence type="ECO:0000256" key="2">
    <source>
        <dbReference type="ARBA" id="ARBA00022692"/>
    </source>
</evidence>
<dbReference type="Proteomes" id="UP001199750">
    <property type="component" value="Unassembled WGS sequence"/>
</dbReference>
<evidence type="ECO:0000256" key="5">
    <source>
        <dbReference type="SAM" id="Phobius"/>
    </source>
</evidence>
<reference evidence="7" key="1">
    <citation type="submission" date="2022-01" db="EMBL/GenBank/DDBJ databases">
        <title>Collection of gut derived symbiotic bacterial strains cultured from healthy donors.</title>
        <authorList>
            <person name="Lin H."/>
            <person name="Kohout C."/>
            <person name="Waligurski E."/>
            <person name="Pamer E.G."/>
        </authorList>
    </citation>
    <scope>NUCLEOTIDE SEQUENCE</scope>
    <source>
        <strain evidence="7">DFI.1.149</strain>
    </source>
</reference>
<dbReference type="EMBL" id="JAKNDN010000011">
    <property type="protein sequence ID" value="MCG4959658.1"/>
    <property type="molecule type" value="Genomic_DNA"/>
</dbReference>
<comment type="subcellular location">
    <subcellularLocation>
        <location evidence="1">Membrane</location>
        <topology evidence="1">Single-pass membrane protein</topology>
    </subcellularLocation>
</comment>
<feature type="transmembrane region" description="Helical" evidence="5">
    <location>
        <begin position="12"/>
        <end position="35"/>
    </location>
</feature>
<evidence type="ECO:0000313" key="7">
    <source>
        <dbReference type="EMBL" id="MCG4959658.1"/>
    </source>
</evidence>
<feature type="domain" description="Translocation and assembly module TamB C-terminal" evidence="6">
    <location>
        <begin position="1051"/>
        <end position="1492"/>
    </location>
</feature>
<keyword evidence="3 5" id="KW-1133">Transmembrane helix</keyword>
<evidence type="ECO:0000256" key="1">
    <source>
        <dbReference type="ARBA" id="ARBA00004167"/>
    </source>
</evidence>
<evidence type="ECO:0000313" key="8">
    <source>
        <dbReference type="Proteomes" id="UP001199750"/>
    </source>
</evidence>
<proteinExistence type="predicted"/>
<dbReference type="PANTHER" id="PTHR36985">
    <property type="entry name" value="TRANSLOCATION AND ASSEMBLY MODULE SUBUNIT TAMB"/>
    <property type="match status" value="1"/>
</dbReference>
<evidence type="ECO:0000256" key="4">
    <source>
        <dbReference type="ARBA" id="ARBA00023136"/>
    </source>
</evidence>
<dbReference type="PANTHER" id="PTHR36985:SF1">
    <property type="entry name" value="TRANSLOCATION AND ASSEMBLY MODULE SUBUNIT TAMB"/>
    <property type="match status" value="1"/>
</dbReference>
<organism evidence="7 8">
    <name type="scientific">Odoribacter splanchnicus</name>
    <dbReference type="NCBI Taxonomy" id="28118"/>
    <lineage>
        <taxon>Bacteria</taxon>
        <taxon>Pseudomonadati</taxon>
        <taxon>Bacteroidota</taxon>
        <taxon>Bacteroidia</taxon>
        <taxon>Bacteroidales</taxon>
        <taxon>Odoribacteraceae</taxon>
        <taxon>Odoribacter</taxon>
    </lineage>
</organism>
<dbReference type="InterPro" id="IPR007452">
    <property type="entry name" value="TamB_C"/>
</dbReference>